<dbReference type="EMBL" id="CP039347">
    <property type="protein sequence ID" value="QCD87307.1"/>
    <property type="molecule type" value="Genomic_DNA"/>
</dbReference>
<name>A0A4D6LFG5_VIGUN</name>
<feature type="transmembrane region" description="Helical" evidence="1">
    <location>
        <begin position="164"/>
        <end position="183"/>
    </location>
</feature>
<organism evidence="2 3">
    <name type="scientific">Vigna unguiculata</name>
    <name type="common">Cowpea</name>
    <dbReference type="NCBI Taxonomy" id="3917"/>
    <lineage>
        <taxon>Eukaryota</taxon>
        <taxon>Viridiplantae</taxon>
        <taxon>Streptophyta</taxon>
        <taxon>Embryophyta</taxon>
        <taxon>Tracheophyta</taxon>
        <taxon>Spermatophyta</taxon>
        <taxon>Magnoliopsida</taxon>
        <taxon>eudicotyledons</taxon>
        <taxon>Gunneridae</taxon>
        <taxon>Pentapetalae</taxon>
        <taxon>rosids</taxon>
        <taxon>fabids</taxon>
        <taxon>Fabales</taxon>
        <taxon>Fabaceae</taxon>
        <taxon>Papilionoideae</taxon>
        <taxon>50 kb inversion clade</taxon>
        <taxon>NPAAA clade</taxon>
        <taxon>indigoferoid/millettioid clade</taxon>
        <taxon>Phaseoleae</taxon>
        <taxon>Vigna</taxon>
    </lineage>
</organism>
<gene>
    <name evidence="2" type="ORF">DEO72_LG3g1841</name>
</gene>
<evidence type="ECO:0000313" key="3">
    <source>
        <dbReference type="Proteomes" id="UP000501690"/>
    </source>
</evidence>
<reference evidence="2 3" key="1">
    <citation type="submission" date="2019-04" db="EMBL/GenBank/DDBJ databases">
        <title>An improved genome assembly and genetic linkage map for asparagus bean, Vigna unguiculata ssp. sesquipedialis.</title>
        <authorList>
            <person name="Xia Q."/>
            <person name="Zhang R."/>
            <person name="Dong Y."/>
        </authorList>
    </citation>
    <scope>NUCLEOTIDE SEQUENCE [LARGE SCALE GENOMIC DNA]</scope>
    <source>
        <tissue evidence="2">Leaf</tissue>
    </source>
</reference>
<keyword evidence="3" id="KW-1185">Reference proteome</keyword>
<evidence type="ECO:0000313" key="2">
    <source>
        <dbReference type="EMBL" id="QCD87307.1"/>
    </source>
</evidence>
<dbReference type="Proteomes" id="UP000501690">
    <property type="component" value="Linkage Group LG3"/>
</dbReference>
<dbReference type="AlphaFoldDB" id="A0A4D6LFG5"/>
<evidence type="ECO:0000256" key="1">
    <source>
        <dbReference type="SAM" id="Phobius"/>
    </source>
</evidence>
<proteinExistence type="predicted"/>
<protein>
    <submittedName>
        <fullName evidence="2">Uncharacterized protein</fullName>
    </submittedName>
</protein>
<sequence>MNFVHIAVSPLNHHCTAPLRLPLRAQPPSPSTYQTSAPLPLSFVPPCQHHRASPSLHQSYGMRSLIDSTLTKTRACILRTELHNVKIGGWEHVNLCAPYLMLEGFGDGSHLGEKGGGESEQRPDSKTMMAVQGVSVAMHSGSMSALITVIGYHQDRVGSLGLNGVFLFLAIMSLGSFNICSSLSRH</sequence>
<keyword evidence="1" id="KW-1133">Transmembrane helix</keyword>
<feature type="transmembrane region" description="Helical" evidence="1">
    <location>
        <begin position="129"/>
        <end position="152"/>
    </location>
</feature>
<keyword evidence="1" id="KW-0472">Membrane</keyword>
<keyword evidence="1" id="KW-0812">Transmembrane</keyword>
<accession>A0A4D6LFG5</accession>